<evidence type="ECO:0000313" key="10">
    <source>
        <dbReference type="EMBL" id="MBR0598052.1"/>
    </source>
</evidence>
<dbReference type="NCBIfam" id="TIGR01887">
    <property type="entry name" value="dipeptidaselike"/>
    <property type="match status" value="1"/>
</dbReference>
<evidence type="ECO:0000256" key="5">
    <source>
        <dbReference type="ARBA" id="ARBA00022801"/>
    </source>
</evidence>
<dbReference type="InterPro" id="IPR011650">
    <property type="entry name" value="Peptidase_M20_dimer"/>
</dbReference>
<dbReference type="Proteomes" id="UP000675664">
    <property type="component" value="Unassembled WGS sequence"/>
</dbReference>
<dbReference type="CDD" id="cd03888">
    <property type="entry name" value="M20_PepV"/>
    <property type="match status" value="1"/>
</dbReference>
<dbReference type="InterPro" id="IPR001261">
    <property type="entry name" value="ArgE/DapE_CS"/>
</dbReference>
<evidence type="ECO:0000313" key="11">
    <source>
        <dbReference type="Proteomes" id="UP000675664"/>
    </source>
</evidence>
<dbReference type="Pfam" id="PF07687">
    <property type="entry name" value="M20_dimer"/>
    <property type="match status" value="1"/>
</dbReference>
<feature type="domain" description="Peptidase M20 dimerisation" evidence="9">
    <location>
        <begin position="268"/>
        <end position="375"/>
    </location>
</feature>
<reference evidence="10" key="1">
    <citation type="submission" date="2021-04" db="EMBL/GenBank/DDBJ databases">
        <title>Sinoanaerobacter chloroacetimidivorans sp. nov., an obligate anaerobic bacterium isolated from anaerobic sludge.</title>
        <authorList>
            <person name="Bao Y."/>
        </authorList>
    </citation>
    <scope>NUCLEOTIDE SEQUENCE</scope>
    <source>
        <strain evidence="10">BAD-6</strain>
    </source>
</reference>
<keyword evidence="7 10" id="KW-0224">Dipeptidase</keyword>
<dbReference type="Gene3D" id="3.30.70.360">
    <property type="match status" value="2"/>
</dbReference>
<keyword evidence="11" id="KW-1185">Reference proteome</keyword>
<evidence type="ECO:0000259" key="9">
    <source>
        <dbReference type="Pfam" id="PF07687"/>
    </source>
</evidence>
<comment type="similarity">
    <text evidence="2">Belongs to the peptidase M20A family.</text>
</comment>
<evidence type="ECO:0000256" key="4">
    <source>
        <dbReference type="ARBA" id="ARBA00022723"/>
    </source>
</evidence>
<dbReference type="GO" id="GO:0006508">
    <property type="term" value="P:proteolysis"/>
    <property type="evidence" value="ECO:0007669"/>
    <property type="project" value="UniProtKB-KW"/>
</dbReference>
<keyword evidence="6" id="KW-0862">Zinc</keyword>
<proteinExistence type="inferred from homology"/>
<organism evidence="10 11">
    <name type="scientific">Sinanaerobacter chloroacetimidivorans</name>
    <dbReference type="NCBI Taxonomy" id="2818044"/>
    <lineage>
        <taxon>Bacteria</taxon>
        <taxon>Bacillati</taxon>
        <taxon>Bacillota</taxon>
        <taxon>Clostridia</taxon>
        <taxon>Peptostreptococcales</taxon>
        <taxon>Anaerovoracaceae</taxon>
        <taxon>Sinanaerobacter</taxon>
    </lineage>
</organism>
<comment type="caution">
    <text evidence="10">The sequence shown here is derived from an EMBL/GenBank/DDBJ whole genome shotgun (WGS) entry which is preliminary data.</text>
</comment>
<dbReference type="GO" id="GO:0006526">
    <property type="term" value="P:L-arginine biosynthetic process"/>
    <property type="evidence" value="ECO:0007669"/>
    <property type="project" value="TreeGrafter"/>
</dbReference>
<dbReference type="InterPro" id="IPR010964">
    <property type="entry name" value="M20A_pepV-rel"/>
</dbReference>
<dbReference type="EC" id="3.4.13.-" evidence="10"/>
<dbReference type="NCBIfam" id="NF005591">
    <property type="entry name" value="PRK07318.1"/>
    <property type="match status" value="1"/>
</dbReference>
<dbReference type="GO" id="GO:0016805">
    <property type="term" value="F:dipeptidase activity"/>
    <property type="evidence" value="ECO:0007669"/>
    <property type="project" value="UniProtKB-KW"/>
</dbReference>
<dbReference type="Pfam" id="PF01546">
    <property type="entry name" value="Peptidase_M20"/>
    <property type="match status" value="1"/>
</dbReference>
<dbReference type="InterPro" id="IPR050072">
    <property type="entry name" value="Peptidase_M20A"/>
</dbReference>
<gene>
    <name evidence="10" type="primary">pepV</name>
    <name evidence="10" type="ORF">KCX82_09220</name>
</gene>
<dbReference type="SUPFAM" id="SSF53187">
    <property type="entry name" value="Zn-dependent exopeptidases"/>
    <property type="match status" value="1"/>
</dbReference>
<protein>
    <submittedName>
        <fullName evidence="10">Dipeptidase PepV</fullName>
        <ecNumber evidence="10">3.4.13.-</ecNumber>
    </submittedName>
</protein>
<dbReference type="SUPFAM" id="SSF55031">
    <property type="entry name" value="Bacterial exopeptidase dimerisation domain"/>
    <property type="match status" value="1"/>
</dbReference>
<dbReference type="GO" id="GO:0008237">
    <property type="term" value="F:metallopeptidase activity"/>
    <property type="evidence" value="ECO:0007669"/>
    <property type="project" value="UniProtKB-KW"/>
</dbReference>
<keyword evidence="3" id="KW-0645">Protease</keyword>
<reference evidence="10" key="2">
    <citation type="submission" date="2021-04" db="EMBL/GenBank/DDBJ databases">
        <authorList>
            <person name="Liu J."/>
        </authorList>
    </citation>
    <scope>NUCLEOTIDE SEQUENCE</scope>
    <source>
        <strain evidence="10">BAD-6</strain>
    </source>
</reference>
<dbReference type="InterPro" id="IPR002933">
    <property type="entry name" value="Peptidase_M20"/>
</dbReference>
<keyword evidence="4" id="KW-0479">Metal-binding</keyword>
<dbReference type="GO" id="GO:0008270">
    <property type="term" value="F:zinc ion binding"/>
    <property type="evidence" value="ECO:0007669"/>
    <property type="project" value="InterPro"/>
</dbReference>
<evidence type="ECO:0000256" key="6">
    <source>
        <dbReference type="ARBA" id="ARBA00022833"/>
    </source>
</evidence>
<dbReference type="InterPro" id="IPR036264">
    <property type="entry name" value="Bact_exopeptidase_dim_dom"/>
</dbReference>
<evidence type="ECO:0000256" key="1">
    <source>
        <dbReference type="ARBA" id="ARBA00001947"/>
    </source>
</evidence>
<evidence type="ECO:0000256" key="3">
    <source>
        <dbReference type="ARBA" id="ARBA00022670"/>
    </source>
</evidence>
<keyword evidence="5 10" id="KW-0378">Hydrolase</keyword>
<dbReference type="AlphaFoldDB" id="A0A8J7VZK1"/>
<dbReference type="GO" id="GO:0008777">
    <property type="term" value="F:acetylornithine deacetylase activity"/>
    <property type="evidence" value="ECO:0007669"/>
    <property type="project" value="TreeGrafter"/>
</dbReference>
<dbReference type="PROSITE" id="PS00759">
    <property type="entry name" value="ARGE_DAPE_CPG2_2"/>
    <property type="match status" value="1"/>
</dbReference>
<dbReference type="EMBL" id="JAGSND010000005">
    <property type="protein sequence ID" value="MBR0598052.1"/>
    <property type="molecule type" value="Genomic_DNA"/>
</dbReference>
<dbReference type="PANTHER" id="PTHR43808">
    <property type="entry name" value="ACETYLORNITHINE DEACETYLASE"/>
    <property type="match status" value="1"/>
</dbReference>
<evidence type="ECO:0000256" key="7">
    <source>
        <dbReference type="ARBA" id="ARBA00022997"/>
    </source>
</evidence>
<comment type="cofactor">
    <cofactor evidence="1">
        <name>Zn(2+)</name>
        <dbReference type="ChEBI" id="CHEBI:29105"/>
    </cofactor>
</comment>
<evidence type="ECO:0000256" key="2">
    <source>
        <dbReference type="ARBA" id="ARBA00006247"/>
    </source>
</evidence>
<sequence>MNYLDLIDQYKEEMIHTLQELISIRSVAGPAEGDAPFGMGVQKAFEYMLKKGKEEGFEVENVDNYGGHIDFGGYLLDENGEMIGTSEEIMGILGHLDVVPEGKDWDRDPYGGELEEGRIYGRGAIDDKGPVVAAFYAMKALKDAGVIPEKKVRLIMGLDEETGWKGMDYYLKKVKSPDFGFTPDGEFPAIHGEMGILIFELAKKLAKSPANAKGVVIRTITGGNAANMVADHARAVIRSDSYEEIKAKLSEFKQETGYKINAKGIGKSLEITTQGVSSHGARPEFGLNAISVLIKFLSQIKIENEDMQDFIDFYNKHIGFDLCGDLLGCGLSDEPSGKLILNVGMINVDDEAARLTINIRYPVTMNDAQVYEAMLPIVNEYNLGIIKLKHQEPIYLPEDDKMVCSLMDVYRKHSGDIDCKPMVIGGGTYARAVKNTVAFGASFPGDPELAHQKNEYISVENLVKCAKIFADAIFELAEGQYKKVETDRVIEEN</sequence>
<evidence type="ECO:0000256" key="8">
    <source>
        <dbReference type="ARBA" id="ARBA00023049"/>
    </source>
</evidence>
<dbReference type="Gene3D" id="3.40.630.10">
    <property type="entry name" value="Zn peptidases"/>
    <property type="match status" value="1"/>
</dbReference>
<keyword evidence="8" id="KW-0482">Metalloprotease</keyword>
<dbReference type="RefSeq" id="WP_227018183.1">
    <property type="nucleotide sequence ID" value="NZ_JAGSND010000005.1"/>
</dbReference>
<name>A0A8J7VZK1_9FIRM</name>
<accession>A0A8J7VZK1</accession>
<dbReference type="PANTHER" id="PTHR43808:SF31">
    <property type="entry name" value="N-ACETYL-L-CITRULLINE DEACETYLASE"/>
    <property type="match status" value="1"/>
</dbReference>